<organism evidence="1 2">
    <name type="scientific">Rhizobium leguminosarum bv. trifolii (strain WSM2304)</name>
    <dbReference type="NCBI Taxonomy" id="395492"/>
    <lineage>
        <taxon>Bacteria</taxon>
        <taxon>Pseudomonadati</taxon>
        <taxon>Pseudomonadota</taxon>
        <taxon>Alphaproteobacteria</taxon>
        <taxon>Hyphomicrobiales</taxon>
        <taxon>Rhizobiaceae</taxon>
        <taxon>Rhizobium/Agrobacterium group</taxon>
        <taxon>Rhizobium</taxon>
    </lineage>
</organism>
<evidence type="ECO:0000313" key="1">
    <source>
        <dbReference type="EMBL" id="ACI54001.1"/>
    </source>
</evidence>
<proteinExistence type="predicted"/>
<evidence type="ECO:0000313" key="2">
    <source>
        <dbReference type="Proteomes" id="UP000008330"/>
    </source>
</evidence>
<dbReference type="AlphaFoldDB" id="A0ABF7QJ06"/>
<name>A0ABF7QJ06_RHILW</name>
<keyword evidence="2" id="KW-1185">Reference proteome</keyword>
<reference evidence="1 2" key="1">
    <citation type="journal article" date="2010" name="Stand. Genomic Sci.">
        <title>Complete genome sequence of Rhizobium leguminosarum bv trifolii strain WSM2304, an effective microsymbiont of the South American clover Trifolium polymorphum.</title>
        <authorList>
            <person name="Reeve W."/>
            <person name="O'Hara G."/>
            <person name="Chain P."/>
            <person name="Ardley J."/>
            <person name="Brau L."/>
            <person name="Nandesena K."/>
            <person name="Tiwari R."/>
            <person name="Malfatti S."/>
            <person name="Kiss H."/>
            <person name="Lapidus A."/>
            <person name="Copeland A."/>
            <person name="Nolan M."/>
            <person name="Land M."/>
            <person name="Ivanova N."/>
            <person name="Mavromatis K."/>
            <person name="Markowitz V."/>
            <person name="Kyrpides N."/>
            <person name="Melino V."/>
            <person name="Denton M."/>
            <person name="Yates R."/>
            <person name="Howieson J."/>
        </authorList>
    </citation>
    <scope>NUCLEOTIDE SEQUENCE [LARGE SCALE GENOMIC DNA]</scope>
    <source>
        <strain evidence="1 2">WSM2304</strain>
    </source>
</reference>
<protein>
    <recommendedName>
        <fullName evidence="3">DUF1127 domain-containing protein</fullName>
    </recommendedName>
</protein>
<gene>
    <name evidence="1" type="ordered locus">Rleg2_0705</name>
</gene>
<dbReference type="Proteomes" id="UP000008330">
    <property type="component" value="Chromosome"/>
</dbReference>
<sequence length="94" mass="10537">MQMTSFARSNTQSAVFAAIAHPLALALHSFSNWRENRASRHDTTPDLDRLDDEHLDDVGLVRRSQPVGWTPVARGLDPTSIVRTTYQAKPRPRG</sequence>
<dbReference type="EMBL" id="CP001191">
    <property type="protein sequence ID" value="ACI54001.1"/>
    <property type="molecule type" value="Genomic_DNA"/>
</dbReference>
<evidence type="ECO:0008006" key="3">
    <source>
        <dbReference type="Google" id="ProtNLM"/>
    </source>
</evidence>
<accession>A0ABF7QJ06</accession>
<dbReference type="KEGG" id="rlt:Rleg2_0705"/>